<dbReference type="eggNOG" id="COG1803">
    <property type="taxonomic scope" value="Bacteria"/>
</dbReference>
<dbReference type="SUPFAM" id="SSF52335">
    <property type="entry name" value="Methylglyoxal synthase-like"/>
    <property type="match status" value="1"/>
</dbReference>
<organism evidence="2 3">
    <name type="scientific">Flavonifractor plautii 1_3_50AFAA</name>
    <dbReference type="NCBI Taxonomy" id="742738"/>
    <lineage>
        <taxon>Bacteria</taxon>
        <taxon>Bacillati</taxon>
        <taxon>Bacillota</taxon>
        <taxon>Clostridia</taxon>
        <taxon>Eubacteriales</taxon>
        <taxon>Oscillospiraceae</taxon>
        <taxon>Flavonifractor</taxon>
    </lineage>
</organism>
<dbReference type="GO" id="GO:0008929">
    <property type="term" value="F:methylglyoxal synthase activity"/>
    <property type="evidence" value="ECO:0007669"/>
    <property type="project" value="InterPro"/>
</dbReference>
<accession>A0A096BEE0</accession>
<dbReference type="AlphaFoldDB" id="A0A096BEE0"/>
<reference evidence="2 3" key="1">
    <citation type="submission" date="2011-08" db="EMBL/GenBank/DDBJ databases">
        <title>The Genome Sequence of Clostridium orbiscindens 1_3_50AFAA.</title>
        <authorList>
            <consortium name="The Broad Institute Genome Sequencing Platform"/>
            <person name="Earl A."/>
            <person name="Ward D."/>
            <person name="Feldgarden M."/>
            <person name="Gevers D."/>
            <person name="Daigneault M."/>
            <person name="Strauss J."/>
            <person name="Allen-Vercoe E."/>
            <person name="Young S.K."/>
            <person name="Zeng Q."/>
            <person name="Gargeya S."/>
            <person name="Fitzgerald M."/>
            <person name="Haas B."/>
            <person name="Abouelleil A."/>
            <person name="Alvarado L."/>
            <person name="Arachchi H.M."/>
            <person name="Berlin A."/>
            <person name="Brown A."/>
            <person name="Chapman S.B."/>
            <person name="Chen Z."/>
            <person name="Dunbar C."/>
            <person name="Freedman E."/>
            <person name="Gearin G."/>
            <person name="Gellesch M."/>
            <person name="Goldberg J."/>
            <person name="Griggs A."/>
            <person name="Gujja S."/>
            <person name="Heiman D."/>
            <person name="Howarth C."/>
            <person name="Larson L."/>
            <person name="Lui A."/>
            <person name="MacDonald P.J.P."/>
            <person name="Montmayeur A."/>
            <person name="Murphy C."/>
            <person name="Neiman D."/>
            <person name="Pearson M."/>
            <person name="Priest M."/>
            <person name="Roberts A."/>
            <person name="Saif S."/>
            <person name="Shea T."/>
            <person name="Shenoy N."/>
            <person name="Sisk P."/>
            <person name="Stolte C."/>
            <person name="Sykes S."/>
            <person name="Wortman J."/>
            <person name="Nusbaum C."/>
            <person name="Birren B."/>
        </authorList>
    </citation>
    <scope>NUCLEOTIDE SEQUENCE [LARGE SCALE GENOMIC DNA]</scope>
    <source>
        <strain evidence="2 3">1_3_50AFAA</strain>
    </source>
</reference>
<feature type="domain" description="MGS-like" evidence="1">
    <location>
        <begin position="1"/>
        <end position="138"/>
    </location>
</feature>
<dbReference type="HOGENOM" id="CLU_120420_1_0_9"/>
<dbReference type="GO" id="GO:0005829">
    <property type="term" value="C:cytosol"/>
    <property type="evidence" value="ECO:0007669"/>
    <property type="project" value="TreeGrafter"/>
</dbReference>
<dbReference type="GO" id="GO:0019242">
    <property type="term" value="P:methylglyoxal biosynthetic process"/>
    <property type="evidence" value="ECO:0007669"/>
    <property type="project" value="InterPro"/>
</dbReference>
<evidence type="ECO:0000313" key="3">
    <source>
        <dbReference type="Proteomes" id="UP000029585"/>
    </source>
</evidence>
<dbReference type="GeneID" id="63971235"/>
<dbReference type="InterPro" id="IPR004363">
    <property type="entry name" value="Methylgl_synth"/>
</dbReference>
<dbReference type="InterPro" id="IPR011607">
    <property type="entry name" value="MGS-like_dom"/>
</dbReference>
<evidence type="ECO:0000259" key="1">
    <source>
        <dbReference type="PROSITE" id="PS51855"/>
    </source>
</evidence>
<protein>
    <submittedName>
        <fullName evidence="2">Methylglyoxal synthase</fullName>
    </submittedName>
</protein>
<dbReference type="Gene3D" id="3.40.50.1380">
    <property type="entry name" value="Methylglyoxal synthase-like domain"/>
    <property type="match status" value="1"/>
</dbReference>
<dbReference type="PANTHER" id="PTHR30492">
    <property type="entry name" value="METHYLGLYOXAL SYNTHASE"/>
    <property type="match status" value="1"/>
</dbReference>
<dbReference type="Pfam" id="PF02142">
    <property type="entry name" value="MGS"/>
    <property type="match status" value="1"/>
</dbReference>
<dbReference type="RefSeq" id="WP_007491017.1">
    <property type="nucleotide sequence ID" value="NZ_KN174161.1"/>
</dbReference>
<dbReference type="EMBL" id="ADLO01000003">
    <property type="protein sequence ID" value="KGF57520.1"/>
    <property type="molecule type" value="Genomic_DNA"/>
</dbReference>
<dbReference type="PATRIC" id="fig|742738.3.peg.73"/>
<name>A0A096BEE0_FLAPL</name>
<keyword evidence="3" id="KW-1185">Reference proteome</keyword>
<comment type="caution">
    <text evidence="2">The sequence shown here is derived from an EMBL/GenBank/DDBJ whole genome shotgun (WGS) entry which is preliminary data.</text>
</comment>
<evidence type="ECO:0000313" key="2">
    <source>
        <dbReference type="EMBL" id="KGF57520.1"/>
    </source>
</evidence>
<dbReference type="Proteomes" id="UP000029585">
    <property type="component" value="Unassembled WGS sequence"/>
</dbReference>
<gene>
    <name evidence="2" type="ORF">HMPREF9460_00071</name>
</gene>
<dbReference type="PROSITE" id="PS51855">
    <property type="entry name" value="MGS"/>
    <property type="match status" value="1"/>
</dbReference>
<dbReference type="SMART" id="SM00851">
    <property type="entry name" value="MGS"/>
    <property type="match status" value="1"/>
</dbReference>
<dbReference type="PANTHER" id="PTHR30492:SF0">
    <property type="entry name" value="METHYLGLYOXAL SYNTHASE"/>
    <property type="match status" value="1"/>
</dbReference>
<sequence length="138" mass="15387">MNIALMSHDRKKELMVQFCIAYCGILSKHTICATNTTGRLVAEATGLPVQLFLSHEHGGSQQIGARIAYNEIDMVLFFSDPQSNDLDADLKYITTLCDQYNIPFATNVATAEILIHGLERGDLDWRDIINPKTKPFTA</sequence>
<dbReference type="NCBIfam" id="NF003559">
    <property type="entry name" value="PRK05234.1"/>
    <property type="match status" value="1"/>
</dbReference>
<dbReference type="InterPro" id="IPR036914">
    <property type="entry name" value="MGS-like_dom_sf"/>
</dbReference>
<proteinExistence type="predicted"/>